<organism evidence="2 3">
    <name type="scientific">Brassica napus</name>
    <name type="common">Rape</name>
    <dbReference type="NCBI Taxonomy" id="3708"/>
    <lineage>
        <taxon>Eukaryota</taxon>
        <taxon>Viridiplantae</taxon>
        <taxon>Streptophyta</taxon>
        <taxon>Embryophyta</taxon>
        <taxon>Tracheophyta</taxon>
        <taxon>Spermatophyta</taxon>
        <taxon>Magnoliopsida</taxon>
        <taxon>eudicotyledons</taxon>
        <taxon>Gunneridae</taxon>
        <taxon>Pentapetalae</taxon>
        <taxon>rosids</taxon>
        <taxon>malvids</taxon>
        <taxon>Brassicales</taxon>
        <taxon>Brassicaceae</taxon>
        <taxon>Brassiceae</taxon>
        <taxon>Brassica</taxon>
    </lineage>
</organism>
<proteinExistence type="predicted"/>
<evidence type="ECO:0000313" key="3">
    <source>
        <dbReference type="Proteomes" id="UP000824890"/>
    </source>
</evidence>
<sequence>MYIVDVKAGEKKVLENKFRGGENARSIKASAGRSSEVMEKTRQHQRRRSKTVSPDEVVKLSPHAVAIRDVEDEELRSFSLECLHGSQFDRRIVFYRVAVQGDLSDMLC</sequence>
<name>A0ABQ7X883_BRANA</name>
<dbReference type="Proteomes" id="UP000824890">
    <property type="component" value="Unassembled WGS sequence"/>
</dbReference>
<protein>
    <submittedName>
        <fullName evidence="2">Uncharacterized protein</fullName>
    </submittedName>
</protein>
<evidence type="ECO:0000256" key="1">
    <source>
        <dbReference type="SAM" id="MobiDB-lite"/>
    </source>
</evidence>
<feature type="region of interest" description="Disordered" evidence="1">
    <location>
        <begin position="25"/>
        <end position="55"/>
    </location>
</feature>
<comment type="caution">
    <text evidence="2">The sequence shown here is derived from an EMBL/GenBank/DDBJ whole genome shotgun (WGS) entry which is preliminary data.</text>
</comment>
<accession>A0ABQ7X883</accession>
<dbReference type="EMBL" id="JAGKQM010001253">
    <property type="protein sequence ID" value="KAH0852142.1"/>
    <property type="molecule type" value="Genomic_DNA"/>
</dbReference>
<keyword evidence="3" id="KW-1185">Reference proteome</keyword>
<gene>
    <name evidence="2" type="ORF">HID58_094188</name>
</gene>
<reference evidence="2 3" key="1">
    <citation type="submission" date="2021-05" db="EMBL/GenBank/DDBJ databases">
        <title>Genome Assembly of Synthetic Allotetraploid Brassica napus Reveals Homoeologous Exchanges between Subgenomes.</title>
        <authorList>
            <person name="Davis J.T."/>
        </authorList>
    </citation>
    <scope>NUCLEOTIDE SEQUENCE [LARGE SCALE GENOMIC DNA]</scope>
    <source>
        <strain evidence="3">cv. Da-Ae</strain>
        <tissue evidence="2">Seedling</tissue>
    </source>
</reference>
<evidence type="ECO:0000313" key="2">
    <source>
        <dbReference type="EMBL" id="KAH0852142.1"/>
    </source>
</evidence>